<dbReference type="Proteomes" id="UP000039021">
    <property type="component" value="Unassembled WGS sequence"/>
</dbReference>
<dbReference type="EMBL" id="CSBK01003110">
    <property type="protein sequence ID" value="CPA60059.1"/>
    <property type="molecule type" value="Genomic_DNA"/>
</dbReference>
<proteinExistence type="predicted"/>
<sequence>MRLRVRVVADTAEKAGQVVGIGRSRIVGIADDDVVAQIT</sequence>
<reference evidence="2" key="1">
    <citation type="submission" date="2015-03" db="EMBL/GenBank/DDBJ databases">
        <authorList>
            <consortium name="Pathogen Informatics"/>
        </authorList>
    </citation>
    <scope>NUCLEOTIDE SEQUENCE [LARGE SCALE GENOMIC DNA]</scope>
    <source>
        <strain evidence="2">N09902308</strain>
    </source>
</reference>
<dbReference type="AlphaFoldDB" id="A0A916LG45"/>
<evidence type="ECO:0000313" key="1">
    <source>
        <dbReference type="EMBL" id="CPA60059.1"/>
    </source>
</evidence>
<evidence type="ECO:0000313" key="2">
    <source>
        <dbReference type="Proteomes" id="UP000039021"/>
    </source>
</evidence>
<comment type="caution">
    <text evidence="1">The sequence shown here is derived from an EMBL/GenBank/DDBJ whole genome shotgun (WGS) entry which is preliminary data.</text>
</comment>
<protein>
    <submittedName>
        <fullName evidence="1">Uncharacterized protein</fullName>
    </submittedName>
</protein>
<organism evidence="1 2">
    <name type="scientific">Mycobacterium tuberculosis</name>
    <dbReference type="NCBI Taxonomy" id="1773"/>
    <lineage>
        <taxon>Bacteria</taxon>
        <taxon>Bacillati</taxon>
        <taxon>Actinomycetota</taxon>
        <taxon>Actinomycetes</taxon>
        <taxon>Mycobacteriales</taxon>
        <taxon>Mycobacteriaceae</taxon>
        <taxon>Mycobacterium</taxon>
        <taxon>Mycobacterium tuberculosis complex</taxon>
    </lineage>
</organism>
<gene>
    <name evidence="1" type="ORF">ERS007739_04709</name>
</gene>
<accession>A0A916LG45</accession>
<name>A0A916LG45_MYCTX</name>